<evidence type="ECO:0000313" key="1">
    <source>
        <dbReference type="EMBL" id="KAG1361868.1"/>
    </source>
</evidence>
<dbReference type="AlphaFoldDB" id="A0A8K0N7S7"/>
<name>A0A8K0N7S7_COCNU</name>
<protein>
    <submittedName>
        <fullName evidence="1">Uncharacterized protein</fullName>
    </submittedName>
</protein>
<dbReference type="EMBL" id="CM017881">
    <property type="protein sequence ID" value="KAG1361868.1"/>
    <property type="molecule type" value="Genomic_DNA"/>
</dbReference>
<comment type="caution">
    <text evidence="1">The sequence shown here is derived from an EMBL/GenBank/DDBJ whole genome shotgun (WGS) entry which is preliminary data.</text>
</comment>
<evidence type="ECO:0000313" key="2">
    <source>
        <dbReference type="Proteomes" id="UP000797356"/>
    </source>
</evidence>
<accession>A0A8K0N7S7</accession>
<proteinExistence type="predicted"/>
<dbReference type="Proteomes" id="UP000797356">
    <property type="component" value="Chromosome 10"/>
</dbReference>
<reference evidence="1" key="1">
    <citation type="journal article" date="2017" name="Gigascience">
        <title>The genome draft of coconut (Cocos nucifera).</title>
        <authorList>
            <person name="Xiao Y."/>
            <person name="Xu P."/>
            <person name="Fan H."/>
            <person name="Baudouin L."/>
            <person name="Xia W."/>
            <person name="Bocs S."/>
            <person name="Xu J."/>
            <person name="Li Q."/>
            <person name="Guo A."/>
            <person name="Zhou L."/>
            <person name="Li J."/>
            <person name="Wu Y."/>
            <person name="Ma Z."/>
            <person name="Armero A."/>
            <person name="Issali A.E."/>
            <person name="Liu N."/>
            <person name="Peng M."/>
            <person name="Yang Y."/>
        </authorList>
    </citation>
    <scope>NUCLEOTIDE SEQUENCE</scope>
    <source>
        <tissue evidence="1">Spear leaf of Hainan Tall coconut</tissue>
    </source>
</reference>
<reference evidence="1" key="2">
    <citation type="submission" date="2019-07" db="EMBL/GenBank/DDBJ databases">
        <authorList>
            <person name="Yang Y."/>
            <person name="Bocs S."/>
            <person name="Baudouin L."/>
        </authorList>
    </citation>
    <scope>NUCLEOTIDE SEQUENCE</scope>
    <source>
        <tissue evidence="1">Spear leaf of Hainan Tall coconut</tissue>
    </source>
</reference>
<sequence length="83" mass="9379">MLLLQYYFLYVRHGASLAQHMGKRGRVFGHLAYKLHPTISIARRGNPNPYSNGKPIIREGGYLAGYLIPSILDIRFHPMSGIP</sequence>
<gene>
    <name evidence="1" type="ORF">COCNU_10G000870</name>
</gene>
<organism evidence="1 2">
    <name type="scientific">Cocos nucifera</name>
    <name type="common">Coconut palm</name>
    <dbReference type="NCBI Taxonomy" id="13894"/>
    <lineage>
        <taxon>Eukaryota</taxon>
        <taxon>Viridiplantae</taxon>
        <taxon>Streptophyta</taxon>
        <taxon>Embryophyta</taxon>
        <taxon>Tracheophyta</taxon>
        <taxon>Spermatophyta</taxon>
        <taxon>Magnoliopsida</taxon>
        <taxon>Liliopsida</taxon>
        <taxon>Arecaceae</taxon>
        <taxon>Arecoideae</taxon>
        <taxon>Cocoseae</taxon>
        <taxon>Attaleinae</taxon>
        <taxon>Cocos</taxon>
    </lineage>
</organism>
<keyword evidence="2" id="KW-1185">Reference proteome</keyword>